<reference evidence="1 2" key="1">
    <citation type="submission" date="2018-12" db="EMBL/GenBank/DDBJ databases">
        <authorList>
            <person name="Kim S.-J."/>
            <person name="Jung G.-Y."/>
        </authorList>
    </citation>
    <scope>NUCLEOTIDE SEQUENCE [LARGE SCALE GENOMIC DNA]</scope>
    <source>
        <strain evidence="1 2">03SU3-P</strain>
    </source>
</reference>
<accession>A0A426RRY6</accession>
<dbReference type="Pfam" id="PF13563">
    <property type="entry name" value="2_5_RNA_ligase2"/>
    <property type="match status" value="1"/>
</dbReference>
<dbReference type="EMBL" id="RWJI01000001">
    <property type="protein sequence ID" value="RRQ51734.1"/>
    <property type="molecule type" value="Genomic_DNA"/>
</dbReference>
<keyword evidence="1" id="KW-0436">Ligase</keyword>
<evidence type="ECO:0000313" key="2">
    <source>
        <dbReference type="Proteomes" id="UP000268553"/>
    </source>
</evidence>
<dbReference type="OrthoDB" id="793003at2"/>
<sequence length="168" mass="18641">MTAPIIITADMGKADQAWANGLRRAHYPPERNYIDAHITLFHHLPPSHLPEIKSRLAGLVKDYPAPAAYLRDVVLLGKAVAFRIDSPELLAMRDELADSFCGLLIPQDQAPPKLHITVQNKVAPPVAKALHAQLLGSFHPRPLAISALSAHYYRDGPWEHIGRWAFRG</sequence>
<name>A0A426RRY6_9SPHN</name>
<dbReference type="InterPro" id="IPR009097">
    <property type="entry name" value="Cyclic_Pdiesterase"/>
</dbReference>
<organism evidence="1 2">
    <name type="scientific">Sphingorhabdus wooponensis</name>
    <dbReference type="NCBI Taxonomy" id="940136"/>
    <lineage>
        <taxon>Bacteria</taxon>
        <taxon>Pseudomonadati</taxon>
        <taxon>Pseudomonadota</taxon>
        <taxon>Alphaproteobacteria</taxon>
        <taxon>Sphingomonadales</taxon>
        <taxon>Sphingomonadaceae</taxon>
        <taxon>Sphingorhabdus</taxon>
    </lineage>
</organism>
<dbReference type="SUPFAM" id="SSF55144">
    <property type="entry name" value="LigT-like"/>
    <property type="match status" value="1"/>
</dbReference>
<evidence type="ECO:0000313" key="1">
    <source>
        <dbReference type="EMBL" id="RRQ51734.1"/>
    </source>
</evidence>
<dbReference type="GO" id="GO:0016874">
    <property type="term" value="F:ligase activity"/>
    <property type="evidence" value="ECO:0007669"/>
    <property type="project" value="UniProtKB-KW"/>
</dbReference>
<keyword evidence="2" id="KW-1185">Reference proteome</keyword>
<dbReference type="AlphaFoldDB" id="A0A426RRY6"/>
<dbReference type="Proteomes" id="UP000268553">
    <property type="component" value="Unassembled WGS sequence"/>
</dbReference>
<gene>
    <name evidence="1" type="ORF">D7D48_02225</name>
</gene>
<dbReference type="Gene3D" id="3.90.1140.10">
    <property type="entry name" value="Cyclic phosphodiesterase"/>
    <property type="match status" value="1"/>
</dbReference>
<dbReference type="RefSeq" id="WP_125229748.1">
    <property type="nucleotide sequence ID" value="NZ_RWJI01000001.1"/>
</dbReference>
<protein>
    <submittedName>
        <fullName evidence="1">2'-5' RNA ligase family protein</fullName>
    </submittedName>
</protein>
<comment type="caution">
    <text evidence="1">The sequence shown here is derived from an EMBL/GenBank/DDBJ whole genome shotgun (WGS) entry which is preliminary data.</text>
</comment>
<proteinExistence type="predicted"/>